<dbReference type="AlphaFoldDB" id="A0A8B9N6A5"/>
<dbReference type="InterPro" id="IPR043136">
    <property type="entry name" value="B30.2/SPRY_sf"/>
</dbReference>
<dbReference type="GO" id="GO:0005634">
    <property type="term" value="C:nucleus"/>
    <property type="evidence" value="ECO:0007669"/>
    <property type="project" value="TreeGrafter"/>
</dbReference>
<accession>A0A8B9N6A5</accession>
<dbReference type="GO" id="GO:0000380">
    <property type="term" value="P:alternative mRNA splicing, via spliceosome"/>
    <property type="evidence" value="ECO:0007669"/>
    <property type="project" value="TreeGrafter"/>
</dbReference>
<dbReference type="Ensembl" id="ENSANIT00000018426.1">
    <property type="protein sequence ID" value="ENSANIP00000017823.1"/>
    <property type="gene ID" value="ENSANIG00000012105.1"/>
</dbReference>
<dbReference type="PANTHER" id="PTHR12381">
    <property type="entry name" value="HETEROGENEOUS NUCLEAR RIBONUCLEOPROTEIN U FAMILY MEMBER"/>
    <property type="match status" value="1"/>
</dbReference>
<sequence>EADAIASPDTSDLHFKASKDRYGGQPLFFEKFPSLWSGARSTHGVTKGKICFEAKVREG</sequence>
<reference evidence="1" key="1">
    <citation type="submission" date="2025-08" db="UniProtKB">
        <authorList>
            <consortium name="Ensembl"/>
        </authorList>
    </citation>
    <scope>IDENTIFICATION</scope>
</reference>
<keyword evidence="2" id="KW-1185">Reference proteome</keyword>
<organism evidence="1 2">
    <name type="scientific">Accipiter nisus</name>
    <name type="common">Eurasian sparrowhawk</name>
    <dbReference type="NCBI Taxonomy" id="211598"/>
    <lineage>
        <taxon>Eukaryota</taxon>
        <taxon>Metazoa</taxon>
        <taxon>Chordata</taxon>
        <taxon>Craniata</taxon>
        <taxon>Vertebrata</taxon>
        <taxon>Euteleostomi</taxon>
        <taxon>Archelosauria</taxon>
        <taxon>Archosauria</taxon>
        <taxon>Dinosauria</taxon>
        <taxon>Saurischia</taxon>
        <taxon>Theropoda</taxon>
        <taxon>Coelurosauria</taxon>
        <taxon>Aves</taxon>
        <taxon>Neognathae</taxon>
        <taxon>Neoaves</taxon>
        <taxon>Telluraves</taxon>
        <taxon>Accipitrimorphae</taxon>
        <taxon>Accipitriformes</taxon>
        <taxon>Accipitridae</taxon>
        <taxon>Accipitrinae</taxon>
        <taxon>Accipiter</taxon>
    </lineage>
</organism>
<protein>
    <submittedName>
        <fullName evidence="1">Uncharacterized protein</fullName>
    </submittedName>
</protein>
<name>A0A8B9N6A5_9AVES</name>
<evidence type="ECO:0000313" key="1">
    <source>
        <dbReference type="Ensembl" id="ENSANIP00000017823.1"/>
    </source>
</evidence>
<reference evidence="1" key="2">
    <citation type="submission" date="2025-09" db="UniProtKB">
        <authorList>
            <consortium name="Ensembl"/>
        </authorList>
    </citation>
    <scope>IDENTIFICATION</scope>
</reference>
<dbReference type="PANTHER" id="PTHR12381:SF66">
    <property type="entry name" value="HETEROGENEOUS NUCLEAR RIBONUCLEOPROTEIN U-LIKE PROTEIN 2"/>
    <property type="match status" value="1"/>
</dbReference>
<evidence type="ECO:0000313" key="2">
    <source>
        <dbReference type="Proteomes" id="UP000694541"/>
    </source>
</evidence>
<dbReference type="Gene3D" id="2.60.120.920">
    <property type="match status" value="1"/>
</dbReference>
<dbReference type="GO" id="GO:0003723">
    <property type="term" value="F:RNA binding"/>
    <property type="evidence" value="ECO:0007669"/>
    <property type="project" value="TreeGrafter"/>
</dbReference>
<proteinExistence type="predicted"/>
<dbReference type="Proteomes" id="UP000694541">
    <property type="component" value="Unplaced"/>
</dbReference>